<name>A0A5C4XPY4_9HYPH</name>
<evidence type="ECO:0000313" key="3">
    <source>
        <dbReference type="Proteomes" id="UP000311605"/>
    </source>
</evidence>
<dbReference type="Proteomes" id="UP000311605">
    <property type="component" value="Unassembled WGS sequence"/>
</dbReference>
<dbReference type="EMBL" id="VDMN01000001">
    <property type="protein sequence ID" value="TNM65368.1"/>
    <property type="molecule type" value="Genomic_DNA"/>
</dbReference>
<evidence type="ECO:0000313" key="2">
    <source>
        <dbReference type="EMBL" id="TNM65368.1"/>
    </source>
</evidence>
<keyword evidence="1" id="KW-1133">Transmembrane helix</keyword>
<dbReference type="AlphaFoldDB" id="A0A5C4XPY4"/>
<feature type="transmembrane region" description="Helical" evidence="1">
    <location>
        <begin position="37"/>
        <end position="55"/>
    </location>
</feature>
<protein>
    <submittedName>
        <fullName evidence="2">Uncharacterized protein</fullName>
    </submittedName>
</protein>
<sequence>MALYFIAFAYSAIASFAVIATFVEGRQLKTSSIIHRAEGMLLALCWPLLIMLVMLDAVRARNVPKNTEVQLHLRTR</sequence>
<keyword evidence="3" id="KW-1185">Reference proteome</keyword>
<keyword evidence="1" id="KW-0472">Membrane</keyword>
<keyword evidence="1" id="KW-0812">Transmembrane</keyword>
<feature type="transmembrane region" description="Helical" evidence="1">
    <location>
        <begin position="6"/>
        <end position="25"/>
    </location>
</feature>
<organism evidence="2 3">
    <name type="scientific">Aliirhizobium smilacinae</name>
    <dbReference type="NCBI Taxonomy" id="1395944"/>
    <lineage>
        <taxon>Bacteria</taxon>
        <taxon>Pseudomonadati</taxon>
        <taxon>Pseudomonadota</taxon>
        <taxon>Alphaproteobacteria</taxon>
        <taxon>Hyphomicrobiales</taxon>
        <taxon>Rhizobiaceae</taxon>
        <taxon>Aliirhizobium</taxon>
    </lineage>
</organism>
<gene>
    <name evidence="2" type="ORF">FHP24_03585</name>
</gene>
<comment type="caution">
    <text evidence="2">The sequence shown here is derived from an EMBL/GenBank/DDBJ whole genome shotgun (WGS) entry which is preliminary data.</text>
</comment>
<reference evidence="2 3" key="1">
    <citation type="submission" date="2019-06" db="EMBL/GenBank/DDBJ databases">
        <title>The draft genome of Rhizobium smilacinae PTYR-5.</title>
        <authorList>
            <person name="Liu L."/>
            <person name="Li L."/>
            <person name="Zhang X."/>
        </authorList>
    </citation>
    <scope>NUCLEOTIDE SEQUENCE [LARGE SCALE GENOMIC DNA]</scope>
    <source>
        <strain evidence="2 3">PTYR-5</strain>
    </source>
</reference>
<dbReference type="RefSeq" id="WP_139672959.1">
    <property type="nucleotide sequence ID" value="NZ_VDMN01000001.1"/>
</dbReference>
<evidence type="ECO:0000256" key="1">
    <source>
        <dbReference type="SAM" id="Phobius"/>
    </source>
</evidence>
<proteinExistence type="predicted"/>
<accession>A0A5C4XPY4</accession>